<dbReference type="InterPro" id="IPR003594">
    <property type="entry name" value="HATPase_dom"/>
</dbReference>
<protein>
    <recommendedName>
        <fullName evidence="2">histidine kinase</fullName>
        <ecNumber evidence="2">2.7.13.3</ecNumber>
    </recommendedName>
</protein>
<keyword evidence="4 5" id="KW-0418">Kinase</keyword>
<dbReference type="AlphaFoldDB" id="A0A837GEU9"/>
<dbReference type="SUPFAM" id="SSF55874">
    <property type="entry name" value="ATPase domain of HSP90 chaperone/DNA topoisomerase II/histidine kinase"/>
    <property type="match status" value="1"/>
</dbReference>
<dbReference type="InterPro" id="IPR011006">
    <property type="entry name" value="CheY-like_superfamily"/>
</dbReference>
<sequence length="838" mass="94519">MSSYLFSQILYTKAVFLALTATLVLVWAGYFCLALVKRHGSLSLKQYSYYISYTIGLFIWILSNSYFHTGLLKEYGNAIAINMAIVANISALVAFASAYLFSAKLQNYYAHKSVASWQSLLVTIIVAFGVICNLVPELTVKGVTIMGPSQFELEFGPYTQPFFLGLTTLVILTFINLLSLKNSSNRIRRTRINYMILGMTIFMCSTAIIQLGFTFFFNDFSLTWLPPALSVSEMLFMGYALLTSRFYSPRYVFFILTSITTTALIYTGLLSVLNVFDNVRWTEVILMVLFVGLTWRKAYQSTQAIISQILYGEPISPVEKISRLEEEFQNSPSLAIDMLANYLGVPKENLRLLDDYQGANFYRPYFESSTTPLVIDEVEEELSQTSDKTLSTIHHNMSETQSAIVLPIYEGRNKLSHVLVSSYKSDGLHFSNEELSALERVLQKVQVHINYERKVRQSQALANSIAHEMRNPLTQVQFEFENLGQKIESRQSYSDLAIHVDKGKQAINRGRQLIDIILREVNSSSLDQEPAVPTSISSAIHSAVNQYGFDDEVMRQRVQLDISQDFVVKLNETLFNFVLFNLLRNAMYYFDSYPNSTICIRTEIGEYENRVIFSDTGPGIPQDYLTRIFDDFFSHNKSGGSGLGLGYCQRVMKAFGGSIRCESQEGEFTEFHLSFPTVAGATSVKVDNEKPKNIKPSIQEQATTFVANLKQSIERSDRHLILVVDDKEVQRSLVKLYLEQLGYDVVLANNGKVAIEIIHSNPIDLVFMDIQMPVMNGFEAANIIKCSYPTIPIIALSGESGERELSMISELMDGRLSKPTTKQALAQMLTSALPMNVH</sequence>
<reference evidence="5" key="1">
    <citation type="journal article" date="2015" name="BMC Genomics">
        <title>Genome mining reveals unlocked bioactive potential of marine Gram-negative bacteria.</title>
        <authorList>
            <person name="Machado H."/>
            <person name="Sonnenschein E.C."/>
            <person name="Melchiorsen J."/>
            <person name="Gram L."/>
        </authorList>
    </citation>
    <scope>NUCLEOTIDE SEQUENCE</scope>
    <source>
        <strain evidence="5">S2052</strain>
    </source>
</reference>
<dbReference type="InterPro" id="IPR004358">
    <property type="entry name" value="Sig_transdc_His_kin-like_C"/>
</dbReference>
<keyword evidence="3" id="KW-0808">Transferase</keyword>
<organism evidence="5">
    <name type="scientific">Vibrio coralliilyticus</name>
    <dbReference type="NCBI Taxonomy" id="190893"/>
    <lineage>
        <taxon>Bacteria</taxon>
        <taxon>Pseudomonadati</taxon>
        <taxon>Pseudomonadota</taxon>
        <taxon>Gammaproteobacteria</taxon>
        <taxon>Vibrionales</taxon>
        <taxon>Vibrionaceae</taxon>
        <taxon>Vibrio</taxon>
    </lineage>
</organism>
<dbReference type="RefSeq" id="WP_045984877.1">
    <property type="nucleotide sequence ID" value="NZ_CP063051.1"/>
</dbReference>
<evidence type="ECO:0000256" key="1">
    <source>
        <dbReference type="ARBA" id="ARBA00000085"/>
    </source>
</evidence>
<dbReference type="InterPro" id="IPR005467">
    <property type="entry name" value="His_kinase_dom"/>
</dbReference>
<dbReference type="PRINTS" id="PR00344">
    <property type="entry name" value="BCTRLSENSOR"/>
</dbReference>
<dbReference type="SUPFAM" id="SSF47384">
    <property type="entry name" value="Homodimeric domain of signal transducing histidine kinase"/>
    <property type="match status" value="1"/>
</dbReference>
<dbReference type="PANTHER" id="PTHR43047">
    <property type="entry name" value="TWO-COMPONENT HISTIDINE PROTEIN KINASE"/>
    <property type="match status" value="1"/>
</dbReference>
<name>A0A837GEU9_9VIBR</name>
<dbReference type="GO" id="GO:0005886">
    <property type="term" value="C:plasma membrane"/>
    <property type="evidence" value="ECO:0007669"/>
    <property type="project" value="TreeGrafter"/>
</dbReference>
<dbReference type="SMART" id="SM00448">
    <property type="entry name" value="REC"/>
    <property type="match status" value="1"/>
</dbReference>
<dbReference type="PANTHER" id="PTHR43047:SF72">
    <property type="entry name" value="OSMOSENSING HISTIDINE PROTEIN KINASE SLN1"/>
    <property type="match status" value="1"/>
</dbReference>
<dbReference type="EMBL" id="JXXR01000001">
    <property type="protein sequence ID" value="KJY77920.1"/>
    <property type="molecule type" value="Genomic_DNA"/>
</dbReference>
<dbReference type="PROSITE" id="PS50109">
    <property type="entry name" value="HIS_KIN"/>
    <property type="match status" value="1"/>
</dbReference>
<dbReference type="SMART" id="SM00387">
    <property type="entry name" value="HATPase_c"/>
    <property type="match status" value="1"/>
</dbReference>
<dbReference type="Gene3D" id="3.40.50.2300">
    <property type="match status" value="1"/>
</dbReference>
<dbReference type="PROSITE" id="PS50110">
    <property type="entry name" value="RESPONSE_REGULATORY"/>
    <property type="match status" value="1"/>
</dbReference>
<dbReference type="InterPro" id="IPR036890">
    <property type="entry name" value="HATPase_C_sf"/>
</dbReference>
<comment type="caution">
    <text evidence="5">The sequence shown here is derived from an EMBL/GenBank/DDBJ whole genome shotgun (WGS) entry which is preliminary data.</text>
</comment>
<dbReference type="EC" id="2.7.13.3" evidence="2"/>
<dbReference type="Gene3D" id="3.30.565.10">
    <property type="entry name" value="Histidine kinase-like ATPase, C-terminal domain"/>
    <property type="match status" value="1"/>
</dbReference>
<dbReference type="Gene3D" id="1.10.287.130">
    <property type="match status" value="1"/>
</dbReference>
<accession>A0A837GEU9</accession>
<evidence type="ECO:0000256" key="3">
    <source>
        <dbReference type="ARBA" id="ARBA00022679"/>
    </source>
</evidence>
<dbReference type="SUPFAM" id="SSF52172">
    <property type="entry name" value="CheY-like"/>
    <property type="match status" value="1"/>
</dbReference>
<dbReference type="Pfam" id="PF02518">
    <property type="entry name" value="HATPase_c"/>
    <property type="match status" value="1"/>
</dbReference>
<dbReference type="InterPro" id="IPR036097">
    <property type="entry name" value="HisK_dim/P_sf"/>
</dbReference>
<dbReference type="GO" id="GO:0009927">
    <property type="term" value="F:histidine phosphotransfer kinase activity"/>
    <property type="evidence" value="ECO:0007669"/>
    <property type="project" value="TreeGrafter"/>
</dbReference>
<evidence type="ECO:0000256" key="4">
    <source>
        <dbReference type="ARBA" id="ARBA00022777"/>
    </source>
</evidence>
<evidence type="ECO:0000313" key="5">
    <source>
        <dbReference type="EMBL" id="KJY77920.1"/>
    </source>
</evidence>
<dbReference type="GO" id="GO:0000155">
    <property type="term" value="F:phosphorelay sensor kinase activity"/>
    <property type="evidence" value="ECO:0007669"/>
    <property type="project" value="InterPro"/>
</dbReference>
<dbReference type="Pfam" id="PF00072">
    <property type="entry name" value="Response_reg"/>
    <property type="match status" value="1"/>
</dbReference>
<comment type="catalytic activity">
    <reaction evidence="1">
        <text>ATP + protein L-histidine = ADP + protein N-phospho-L-histidine.</text>
        <dbReference type="EC" id="2.7.13.3"/>
    </reaction>
</comment>
<dbReference type="CDD" id="cd17546">
    <property type="entry name" value="REC_hyHK_CKI1_RcsC-like"/>
    <property type="match status" value="1"/>
</dbReference>
<evidence type="ECO:0000256" key="2">
    <source>
        <dbReference type="ARBA" id="ARBA00012438"/>
    </source>
</evidence>
<gene>
    <name evidence="5" type="ORF">TW71_02535</name>
</gene>
<dbReference type="InterPro" id="IPR001789">
    <property type="entry name" value="Sig_transdc_resp-reg_receiver"/>
</dbReference>
<proteinExistence type="predicted"/>